<dbReference type="SUPFAM" id="SSF52047">
    <property type="entry name" value="RNI-like"/>
    <property type="match status" value="1"/>
</dbReference>
<evidence type="ECO:0000313" key="2">
    <source>
        <dbReference type="Proteomes" id="UP000284706"/>
    </source>
</evidence>
<keyword evidence="2" id="KW-1185">Reference proteome</keyword>
<protein>
    <submittedName>
        <fullName evidence="1">Uncharacterized protein</fullName>
    </submittedName>
</protein>
<dbReference type="OrthoDB" id="2269034at2759"/>
<proteinExistence type="predicted"/>
<evidence type="ECO:0000313" key="1">
    <source>
        <dbReference type="EMBL" id="PPQ96184.1"/>
    </source>
</evidence>
<gene>
    <name evidence="1" type="ORF">CVT26_004820</name>
</gene>
<comment type="caution">
    <text evidence="1">The sequence shown here is derived from an EMBL/GenBank/DDBJ whole genome shotgun (WGS) entry which is preliminary data.</text>
</comment>
<sequence length="525" mass="60286">MFCPNCHDSDLYHPPCNQPPESCKPCKDLEKLDSRIFQMREALGELLKQRTKLKTEMNAIHDPMSTLCPPEVTSIIFQFCLAFDGWRSWKIGLSILSSVCSAWRTIAHSTPELWTSLSISLSNHSDPKAVDRLRLYTKQWLSRSGELPLHLCIYTRYLPSKKDETATVRPVIDLIKEYFYRCYHLSIDLPHFLLDHFSDAFPGDHQSTSILKTLRIGRIQNTGHFTGSLSLGSREHRPQNVLMDKISFDSVLISWNNVRKVEVHDVCFYDVFRILQQAPQIEECEFQGVGSQEQEPTFLPITCTYAQSFTLAMDESHIDGHARDRFFRNVTLPAVKALTLEGNSFELSSDTLVAFLKRSRASLSKLVLRDMYFWDASLIRLLDDLTSLEELYLRTEQDDPLTGFLDHLSETSLVPSTSKNAFLPRLNFLHYSMVEFSGWEGFPDIFGCDSDIGLSEQRPLRHLQVLFRYNEHGDAYDSDYRIPPRILPKFLRLKELGIDLRLESPSGEDLLQLSIDLDDGLSTSE</sequence>
<dbReference type="AlphaFoldDB" id="A0A409XZH3"/>
<dbReference type="STRING" id="231916.A0A409XZH3"/>
<reference evidence="1 2" key="1">
    <citation type="journal article" date="2018" name="Evol. Lett.">
        <title>Horizontal gene cluster transfer increased hallucinogenic mushroom diversity.</title>
        <authorList>
            <person name="Reynolds H.T."/>
            <person name="Vijayakumar V."/>
            <person name="Gluck-Thaler E."/>
            <person name="Korotkin H.B."/>
            <person name="Matheny P.B."/>
            <person name="Slot J.C."/>
        </authorList>
    </citation>
    <scope>NUCLEOTIDE SEQUENCE [LARGE SCALE GENOMIC DNA]</scope>
    <source>
        <strain evidence="1 2">SRW20</strain>
    </source>
</reference>
<dbReference type="Proteomes" id="UP000284706">
    <property type="component" value="Unassembled WGS sequence"/>
</dbReference>
<dbReference type="InterPro" id="IPR032675">
    <property type="entry name" value="LRR_dom_sf"/>
</dbReference>
<name>A0A409XZH3_9AGAR</name>
<organism evidence="1 2">
    <name type="scientific">Gymnopilus dilepis</name>
    <dbReference type="NCBI Taxonomy" id="231916"/>
    <lineage>
        <taxon>Eukaryota</taxon>
        <taxon>Fungi</taxon>
        <taxon>Dikarya</taxon>
        <taxon>Basidiomycota</taxon>
        <taxon>Agaricomycotina</taxon>
        <taxon>Agaricomycetes</taxon>
        <taxon>Agaricomycetidae</taxon>
        <taxon>Agaricales</taxon>
        <taxon>Agaricineae</taxon>
        <taxon>Hymenogastraceae</taxon>
        <taxon>Gymnopilus</taxon>
    </lineage>
</organism>
<dbReference type="EMBL" id="NHYE01001391">
    <property type="protein sequence ID" value="PPQ96184.1"/>
    <property type="molecule type" value="Genomic_DNA"/>
</dbReference>
<accession>A0A409XZH3</accession>
<dbReference type="Gene3D" id="3.80.10.10">
    <property type="entry name" value="Ribonuclease Inhibitor"/>
    <property type="match status" value="1"/>
</dbReference>
<dbReference type="InParanoid" id="A0A409XZH3"/>